<gene>
    <name evidence="1" type="ordered locus">Dtox_3984</name>
</gene>
<evidence type="ECO:0000313" key="1">
    <source>
        <dbReference type="EMBL" id="ACV64677.1"/>
    </source>
</evidence>
<dbReference type="Proteomes" id="UP000002217">
    <property type="component" value="Chromosome"/>
</dbReference>
<dbReference type="HOGENOM" id="CLU_2205780_0_0_9"/>
<dbReference type="AlphaFoldDB" id="C8VY48"/>
<accession>C8VY48</accession>
<dbReference type="EMBL" id="CP001720">
    <property type="protein sequence ID" value="ACV64677.1"/>
    <property type="molecule type" value="Genomic_DNA"/>
</dbReference>
<organism evidence="1 2">
    <name type="scientific">Desulfofarcimen acetoxidans (strain ATCC 49208 / DSM 771 / KCTC 5769 / VKM B-1644 / 5575)</name>
    <name type="common">Desulfotomaculum acetoxidans</name>
    <dbReference type="NCBI Taxonomy" id="485916"/>
    <lineage>
        <taxon>Bacteria</taxon>
        <taxon>Bacillati</taxon>
        <taxon>Bacillota</taxon>
        <taxon>Clostridia</taxon>
        <taxon>Eubacteriales</taxon>
        <taxon>Peptococcaceae</taxon>
        <taxon>Desulfofarcimen</taxon>
    </lineage>
</organism>
<dbReference type="RefSeq" id="WP_015759352.1">
    <property type="nucleotide sequence ID" value="NC_013216.1"/>
</dbReference>
<sequence length="107" mass="12647">MKKWLKMVLLVLAVDLFFYLVSSYIPPEKLAEEKPEVQVIRTKEQAAVFLLNRFPAGELKEFARKYKSGIPQEREEVKALLKRKMTEEEYKAIVNVLQEEQKKSMRD</sequence>
<name>C8VY48_DESAS</name>
<dbReference type="STRING" id="485916.Dtox_3984"/>
<reference evidence="1 2" key="1">
    <citation type="journal article" date="2009" name="Stand. Genomic Sci.">
        <title>Complete genome sequence of Desulfotomaculum acetoxidans type strain (5575).</title>
        <authorList>
            <person name="Spring S."/>
            <person name="Lapidus A."/>
            <person name="Schroder M."/>
            <person name="Gleim D."/>
            <person name="Sims D."/>
            <person name="Meincke L."/>
            <person name="Glavina Del Rio T."/>
            <person name="Tice H."/>
            <person name="Copeland A."/>
            <person name="Cheng J.F."/>
            <person name="Lucas S."/>
            <person name="Chen F."/>
            <person name="Nolan M."/>
            <person name="Bruce D."/>
            <person name="Goodwin L."/>
            <person name="Pitluck S."/>
            <person name="Ivanova N."/>
            <person name="Mavromatis K."/>
            <person name="Mikhailova N."/>
            <person name="Pati A."/>
            <person name="Chen A."/>
            <person name="Palaniappan K."/>
            <person name="Land M."/>
            <person name="Hauser L."/>
            <person name="Chang Y.J."/>
            <person name="Jeffries C.D."/>
            <person name="Chain P."/>
            <person name="Saunders E."/>
            <person name="Brettin T."/>
            <person name="Detter J.C."/>
            <person name="Goker M."/>
            <person name="Bristow J."/>
            <person name="Eisen J.A."/>
            <person name="Markowitz V."/>
            <person name="Hugenholtz P."/>
            <person name="Kyrpides N.C."/>
            <person name="Klenk H.P."/>
            <person name="Han C."/>
        </authorList>
    </citation>
    <scope>NUCLEOTIDE SEQUENCE [LARGE SCALE GENOMIC DNA]</scope>
    <source>
        <strain evidence="2">ATCC 49208 / DSM 771 / VKM B-1644</strain>
    </source>
</reference>
<protein>
    <submittedName>
        <fullName evidence="1">Uncharacterized protein</fullName>
    </submittedName>
</protein>
<keyword evidence="2" id="KW-1185">Reference proteome</keyword>
<proteinExistence type="predicted"/>
<dbReference type="KEGG" id="dae:Dtox_3984"/>
<evidence type="ECO:0000313" key="2">
    <source>
        <dbReference type="Proteomes" id="UP000002217"/>
    </source>
</evidence>